<dbReference type="InterPro" id="IPR004808">
    <property type="entry name" value="AP_endonuc_1"/>
</dbReference>
<evidence type="ECO:0000256" key="11">
    <source>
        <dbReference type="PIRSR" id="PIRSR604808-3"/>
    </source>
</evidence>
<evidence type="ECO:0000256" key="3">
    <source>
        <dbReference type="ARBA" id="ARBA00012115"/>
    </source>
</evidence>
<feature type="site" description="Transition state stabilizer" evidence="11">
    <location>
        <position position="311"/>
    </location>
</feature>
<keyword evidence="5" id="KW-0227">DNA damage</keyword>
<evidence type="ECO:0000256" key="10">
    <source>
        <dbReference type="PIRSR" id="PIRSR604808-2"/>
    </source>
</evidence>
<reference evidence="14" key="1">
    <citation type="submission" date="2022-03" db="EMBL/GenBank/DDBJ databases">
        <authorList>
            <person name="Alioto T."/>
            <person name="Alioto T."/>
            <person name="Gomez Garrido J."/>
        </authorList>
    </citation>
    <scope>NUCLEOTIDE SEQUENCE</scope>
</reference>
<gene>
    <name evidence="14" type="ORF">PECUL_23A009558</name>
</gene>
<organism evidence="14 15">
    <name type="scientific">Pelobates cultripes</name>
    <name type="common">Western spadefoot toad</name>
    <dbReference type="NCBI Taxonomy" id="61616"/>
    <lineage>
        <taxon>Eukaryota</taxon>
        <taxon>Metazoa</taxon>
        <taxon>Chordata</taxon>
        <taxon>Craniata</taxon>
        <taxon>Vertebrata</taxon>
        <taxon>Euteleostomi</taxon>
        <taxon>Amphibia</taxon>
        <taxon>Batrachia</taxon>
        <taxon>Anura</taxon>
        <taxon>Pelobatoidea</taxon>
        <taxon>Pelobatidae</taxon>
        <taxon>Pelobates</taxon>
    </lineage>
</organism>
<keyword evidence="6" id="KW-0378">Hydrolase</keyword>
<dbReference type="EC" id="3.1.11.2" evidence="3"/>
<feature type="domain" description="Endonuclease/exonuclease/phosphatase" evidence="13">
    <location>
        <begin position="175"/>
        <end position="397"/>
    </location>
</feature>
<evidence type="ECO:0000256" key="1">
    <source>
        <dbReference type="ARBA" id="ARBA00000493"/>
    </source>
</evidence>
<feature type="binding site" evidence="10">
    <location>
        <position position="311"/>
    </location>
    <ligand>
        <name>Mg(2+)</name>
        <dbReference type="ChEBI" id="CHEBI:18420"/>
        <label>1</label>
    </ligand>
</feature>
<comment type="catalytic activity">
    <reaction evidence="1">
        <text>Exonucleolytic cleavage in the 3'- to 5'-direction to yield nucleoside 5'-phosphates.</text>
        <dbReference type="EC" id="3.1.11.2"/>
    </reaction>
</comment>
<evidence type="ECO:0000256" key="4">
    <source>
        <dbReference type="ARBA" id="ARBA00022723"/>
    </source>
</evidence>
<evidence type="ECO:0000256" key="8">
    <source>
        <dbReference type="ARBA" id="ARBA00023204"/>
    </source>
</evidence>
<feature type="region of interest" description="Disordered" evidence="12">
    <location>
        <begin position="120"/>
        <end position="146"/>
    </location>
</feature>
<dbReference type="Gene3D" id="3.60.10.10">
    <property type="entry name" value="Endonuclease/exonuclease/phosphatase"/>
    <property type="match status" value="1"/>
</dbReference>
<dbReference type="EMBL" id="OW240912">
    <property type="protein sequence ID" value="CAH2220826.1"/>
    <property type="molecule type" value="Genomic_DNA"/>
</dbReference>
<dbReference type="CDD" id="cd09076">
    <property type="entry name" value="L1-EN"/>
    <property type="match status" value="1"/>
</dbReference>
<evidence type="ECO:0000256" key="9">
    <source>
        <dbReference type="PIRSR" id="PIRSR604808-1"/>
    </source>
</evidence>
<comment type="cofactor">
    <cofactor evidence="10">
        <name>Mg(2+)</name>
        <dbReference type="ChEBI" id="CHEBI:18420"/>
    </cofactor>
    <cofactor evidence="10">
        <name>Mn(2+)</name>
        <dbReference type="ChEBI" id="CHEBI:29035"/>
    </cofactor>
    <text evidence="10">Probably binds two magnesium or manganese ions per subunit.</text>
</comment>
<dbReference type="GO" id="GO:0008311">
    <property type="term" value="F:double-stranded DNA 3'-5' DNA exonuclease activity"/>
    <property type="evidence" value="ECO:0007669"/>
    <property type="project" value="UniProtKB-EC"/>
</dbReference>
<dbReference type="InterPro" id="IPR005135">
    <property type="entry name" value="Endo/exonuclease/phosphatase"/>
</dbReference>
<feature type="binding site" evidence="10">
    <location>
        <position position="397"/>
    </location>
    <ligand>
        <name>Mg(2+)</name>
        <dbReference type="ChEBI" id="CHEBI:18420"/>
        <label>1</label>
    </ligand>
</feature>
<dbReference type="PANTHER" id="PTHR22748">
    <property type="entry name" value="AP ENDONUCLEASE"/>
    <property type="match status" value="1"/>
</dbReference>
<evidence type="ECO:0000313" key="15">
    <source>
        <dbReference type="Proteomes" id="UP001295444"/>
    </source>
</evidence>
<dbReference type="GO" id="GO:0005634">
    <property type="term" value="C:nucleus"/>
    <property type="evidence" value="ECO:0007669"/>
    <property type="project" value="TreeGrafter"/>
</dbReference>
<feature type="binding site" evidence="10">
    <location>
        <position position="309"/>
    </location>
    <ligand>
        <name>Mg(2+)</name>
        <dbReference type="ChEBI" id="CHEBI:18420"/>
        <label>2</label>
    </ligand>
</feature>
<dbReference type="PANTHER" id="PTHR22748:SF26">
    <property type="entry name" value="ENDONUCLEASE_EXONUCLEASE_PHOSPHATASE DOMAIN-CONTAINING PROTEIN"/>
    <property type="match status" value="1"/>
</dbReference>
<feature type="binding site" evidence="10">
    <location>
        <position position="177"/>
    </location>
    <ligand>
        <name>Mg(2+)</name>
        <dbReference type="ChEBI" id="CHEBI:18420"/>
        <label>1</label>
    </ligand>
</feature>
<feature type="active site" evidence="9">
    <location>
        <position position="279"/>
    </location>
</feature>
<keyword evidence="8" id="KW-0234">DNA repair</keyword>
<dbReference type="AlphaFoldDB" id="A0AAD1VN09"/>
<evidence type="ECO:0000256" key="6">
    <source>
        <dbReference type="ARBA" id="ARBA00022801"/>
    </source>
</evidence>
<dbReference type="SUPFAM" id="SSF56219">
    <property type="entry name" value="DNase I-like"/>
    <property type="match status" value="1"/>
</dbReference>
<evidence type="ECO:0000256" key="2">
    <source>
        <dbReference type="ARBA" id="ARBA00007092"/>
    </source>
</evidence>
<feature type="binding site" evidence="10">
    <location>
        <position position="396"/>
    </location>
    <ligand>
        <name>Mg(2+)</name>
        <dbReference type="ChEBI" id="CHEBI:18420"/>
        <label>1</label>
    </ligand>
</feature>
<dbReference type="Pfam" id="PF03372">
    <property type="entry name" value="Exo_endo_phos"/>
    <property type="match status" value="1"/>
</dbReference>
<dbReference type="GO" id="GO:0046872">
    <property type="term" value="F:metal ion binding"/>
    <property type="evidence" value="ECO:0007669"/>
    <property type="project" value="UniProtKB-KW"/>
</dbReference>
<evidence type="ECO:0000313" key="14">
    <source>
        <dbReference type="EMBL" id="CAH2220826.1"/>
    </source>
</evidence>
<feature type="region of interest" description="Disordered" evidence="12">
    <location>
        <begin position="1"/>
        <end position="36"/>
    </location>
</feature>
<sequence>MDGFLQTSQGPSREAHGSKMAPVSPASSCSEPDQPTLADIGAEIRRLAANMVTKADLQSLTATLTASLTSAVSALRTDMEAQDGRIQMLETQALESQRRATAADTALTRQGNMLLAQRRQIEGLDNRSRRSNIRRRGSTRHQAPTRRVNKTLKDMANHPHQSQMAYKPDPLRITTMNCRGLNIPERRSHLLRELTSKRISIAFLQETQFKEGHAPPLKSKHYPTAALSNHPTARKAGVAVLTHAQLQFQEVERLVDPNGRYLFIKGDIQNRRYTLVTIYAPNNNQSHFIRKSLSNLSSFTEGTLIVGGDINVPLIPLIDSSTGHSSITQGTIRSIQKTLKNLRLVDCWRAMHPADREYTHYSVIHKRYARIDYIFLQQEHLDAIQTAEIGTASWSDHGPVTLQMDSPRVRPTTRSWRLQDSLLLDPSVKEKVSEELTSYFTLNETGDLPATTIWEAHKSVLRGTLMRLASQKKRESRKHITDLLTRITTLELQHKRSQLEGTYKELLEARRSLHTHMTKRHYSSIQRSKAFFYQHANKGGRLLARMLRGPQGMTQVHKLRTSDGTITQFPDKIASEFRTFYASLYNIPGPTLPEETETQIATAVRNPKEPQDHPQTGTDAWSDTYYAVVTDDGTTSPFILPYPPSPSSPLLFPPSFSLTSSSINTHLLFKTPQQ</sequence>
<proteinExistence type="inferred from homology"/>
<keyword evidence="7 10" id="KW-0460">Magnesium</keyword>
<feature type="site" description="Interaction with DNA substrate" evidence="11">
    <location>
        <position position="397"/>
    </location>
</feature>
<dbReference type="GO" id="GO:0006284">
    <property type="term" value="P:base-excision repair"/>
    <property type="evidence" value="ECO:0007669"/>
    <property type="project" value="TreeGrafter"/>
</dbReference>
<evidence type="ECO:0000256" key="7">
    <source>
        <dbReference type="ARBA" id="ARBA00022842"/>
    </source>
</evidence>
<feature type="active site" description="Proton acceptor" evidence="9">
    <location>
        <position position="309"/>
    </location>
</feature>
<accession>A0AAD1VN09</accession>
<evidence type="ECO:0000256" key="12">
    <source>
        <dbReference type="SAM" id="MobiDB-lite"/>
    </source>
</evidence>
<dbReference type="GO" id="GO:0008081">
    <property type="term" value="F:phosphoric diester hydrolase activity"/>
    <property type="evidence" value="ECO:0007669"/>
    <property type="project" value="TreeGrafter"/>
</dbReference>
<feature type="active site" description="Proton acceptor" evidence="9">
    <location>
        <position position="397"/>
    </location>
</feature>
<feature type="site" description="Important for catalytic activity" evidence="11">
    <location>
        <position position="372"/>
    </location>
</feature>
<keyword evidence="4 10" id="KW-0479">Metal-binding</keyword>
<keyword evidence="10" id="KW-0464">Manganese</keyword>
<keyword evidence="15" id="KW-1185">Reference proteome</keyword>
<feature type="compositionally biased region" description="Polar residues" evidence="12">
    <location>
        <begin position="1"/>
        <end position="11"/>
    </location>
</feature>
<protein>
    <recommendedName>
        <fullName evidence="3">exodeoxyribonuclease III</fullName>
        <ecNumber evidence="3">3.1.11.2</ecNumber>
    </recommendedName>
</protein>
<dbReference type="Proteomes" id="UP001295444">
    <property type="component" value="Chromosome 01"/>
</dbReference>
<evidence type="ECO:0000259" key="13">
    <source>
        <dbReference type="Pfam" id="PF03372"/>
    </source>
</evidence>
<comment type="similarity">
    <text evidence="2">Belongs to the DNA repair enzymes AP/ExoA family.</text>
</comment>
<dbReference type="InterPro" id="IPR036691">
    <property type="entry name" value="Endo/exonu/phosph_ase_sf"/>
</dbReference>
<feature type="compositionally biased region" description="Basic residues" evidence="12">
    <location>
        <begin position="129"/>
        <end position="146"/>
    </location>
</feature>
<feature type="binding site" evidence="10">
    <location>
        <position position="206"/>
    </location>
    <ligand>
        <name>Mg(2+)</name>
        <dbReference type="ChEBI" id="CHEBI:18420"/>
        <label>1</label>
    </ligand>
</feature>
<evidence type="ECO:0000256" key="5">
    <source>
        <dbReference type="ARBA" id="ARBA00022763"/>
    </source>
</evidence>
<dbReference type="GO" id="GO:0003906">
    <property type="term" value="F:DNA-(apurinic or apyrimidinic site) endonuclease activity"/>
    <property type="evidence" value="ECO:0007669"/>
    <property type="project" value="TreeGrafter"/>
</dbReference>
<name>A0AAD1VN09_PELCU</name>